<comment type="caution">
    <text evidence="1">The sequence shown here is derived from an EMBL/GenBank/DDBJ whole genome shotgun (WGS) entry which is preliminary data.</text>
</comment>
<evidence type="ECO:0000313" key="2">
    <source>
        <dbReference type="Proteomes" id="UP000823849"/>
    </source>
</evidence>
<proteinExistence type="predicted"/>
<accession>A0A9D2N9F1</accession>
<reference evidence="1" key="1">
    <citation type="journal article" date="2021" name="PeerJ">
        <title>Extensive microbial diversity within the chicken gut microbiome revealed by metagenomics and culture.</title>
        <authorList>
            <person name="Gilroy R."/>
            <person name="Ravi A."/>
            <person name="Getino M."/>
            <person name="Pursley I."/>
            <person name="Horton D.L."/>
            <person name="Alikhan N.F."/>
            <person name="Baker D."/>
            <person name="Gharbi K."/>
            <person name="Hall N."/>
            <person name="Watson M."/>
            <person name="Adriaenssens E.M."/>
            <person name="Foster-Nyarko E."/>
            <person name="Jarju S."/>
            <person name="Secka A."/>
            <person name="Antonio M."/>
            <person name="Oren A."/>
            <person name="Chaudhuri R.R."/>
            <person name="La Ragione R."/>
            <person name="Hildebrand F."/>
            <person name="Pallen M.J."/>
        </authorList>
    </citation>
    <scope>NUCLEOTIDE SEQUENCE</scope>
    <source>
        <strain evidence="1">CHK185-5351</strain>
    </source>
</reference>
<protein>
    <submittedName>
        <fullName evidence="1">Uncharacterized protein</fullName>
    </submittedName>
</protein>
<sequence length="151" mass="17846">MEYWYQKENGALYQFERNCYFQFMKEYNHPNLKLAFSFDNKRRFVTDVAIPFKAAPDVPWRTFKFHIVYEHDHPGRGADGLFGGSIKVYPLTKLKPGFHHLIPDASMGLPYICQVRTANSEEVNGYKAMTRVLRWLEVYSIWERTGVDIDR</sequence>
<reference evidence="1" key="2">
    <citation type="submission" date="2021-04" db="EMBL/GenBank/DDBJ databases">
        <authorList>
            <person name="Gilroy R."/>
        </authorList>
    </citation>
    <scope>NUCLEOTIDE SEQUENCE</scope>
    <source>
        <strain evidence="1">CHK185-5351</strain>
    </source>
</reference>
<name>A0A9D2N9F1_9FIRM</name>
<gene>
    <name evidence="1" type="ORF">H9705_02880</name>
</gene>
<organism evidence="1 2">
    <name type="scientific">Candidatus Fusicatenibacter intestinigallinarum</name>
    <dbReference type="NCBI Taxonomy" id="2838598"/>
    <lineage>
        <taxon>Bacteria</taxon>
        <taxon>Bacillati</taxon>
        <taxon>Bacillota</taxon>
        <taxon>Clostridia</taxon>
        <taxon>Lachnospirales</taxon>
        <taxon>Lachnospiraceae</taxon>
        <taxon>Fusicatenibacter</taxon>
    </lineage>
</organism>
<dbReference type="Proteomes" id="UP000823849">
    <property type="component" value="Unassembled WGS sequence"/>
</dbReference>
<dbReference type="EMBL" id="DWWU01000012">
    <property type="protein sequence ID" value="HJC14762.1"/>
    <property type="molecule type" value="Genomic_DNA"/>
</dbReference>
<dbReference type="AlphaFoldDB" id="A0A9D2N9F1"/>
<evidence type="ECO:0000313" key="1">
    <source>
        <dbReference type="EMBL" id="HJC14762.1"/>
    </source>
</evidence>